<name>A0A1I4BTZ8_9HYPH</name>
<dbReference type="InterPro" id="IPR052193">
    <property type="entry name" value="Peptidase_C59"/>
</dbReference>
<dbReference type="SUPFAM" id="SSF56235">
    <property type="entry name" value="N-terminal nucleophile aminohydrolases (Ntn hydrolases)"/>
    <property type="match status" value="1"/>
</dbReference>
<sequence length="379" mass="41058">MPSLFSRLQRVVLTGLCSTALFISPVVSSSACTSFVVTAKDDGRVYGRTMEFGFETESTVSLIPRNYKITSAGTLEDGKEWEGTSWTSKYAVIGMDIRGEQTAIVDGVNEAGLAAGALYFPGFAKYSEATSGGADGELAPINFLVWVLSQFETVEEVKEAVKSVKLVDIEFKALGQIPPLHFTIHDRSGKSIVIEPVDDGLKIYDNELGVMTNSPQFDWHMTNLRNYVNLTPINTAAKKFPEGELSPLGQGSGMLGVPGDVTPPSRFVRVTTYVNSAEVKDTSKENLNVAGHILNNFDIPKGFARNSDSDADAGADDGPDYTQWSVMADLNEATYYVRALNAMNFNSVSFDDFDVNGTEATSLKPMVSDPFSNLADLAK</sequence>
<protein>
    <submittedName>
        <fullName evidence="4">Choloylglycine hydrolase</fullName>
    </submittedName>
</protein>
<evidence type="ECO:0000256" key="1">
    <source>
        <dbReference type="ARBA" id="ARBA00006625"/>
    </source>
</evidence>
<dbReference type="GO" id="GO:0016787">
    <property type="term" value="F:hydrolase activity"/>
    <property type="evidence" value="ECO:0007669"/>
    <property type="project" value="UniProtKB-KW"/>
</dbReference>
<proteinExistence type="inferred from homology"/>
<dbReference type="InterPro" id="IPR029055">
    <property type="entry name" value="Ntn_hydrolases_N"/>
</dbReference>
<dbReference type="Gene3D" id="3.60.60.10">
    <property type="entry name" value="Penicillin V Acylase, Chain A"/>
    <property type="match status" value="1"/>
</dbReference>
<comment type="similarity">
    <text evidence="1">Belongs to the peptidase C59 family.</text>
</comment>
<keyword evidence="5" id="KW-1185">Reference proteome</keyword>
<dbReference type="CDD" id="cd00542">
    <property type="entry name" value="Ntn_PVA"/>
    <property type="match status" value="1"/>
</dbReference>
<dbReference type="Pfam" id="PF02275">
    <property type="entry name" value="CBAH"/>
    <property type="match status" value="1"/>
</dbReference>
<reference evidence="4 5" key="1">
    <citation type="submission" date="2016-10" db="EMBL/GenBank/DDBJ databases">
        <authorList>
            <person name="Varghese N."/>
            <person name="Submissions S."/>
        </authorList>
    </citation>
    <scope>NUCLEOTIDE SEQUENCE [LARGE SCALE GENOMIC DNA]</scope>
    <source>
        <strain evidence="4 5">DSM 16392</strain>
    </source>
</reference>
<dbReference type="PANTHER" id="PTHR35527:SF2">
    <property type="entry name" value="HYDROLASE"/>
    <property type="match status" value="1"/>
</dbReference>
<organism evidence="4 5">
    <name type="scientific">Pseudovibrio ascidiaceicola</name>
    <dbReference type="NCBI Taxonomy" id="285279"/>
    <lineage>
        <taxon>Bacteria</taxon>
        <taxon>Pseudomonadati</taxon>
        <taxon>Pseudomonadota</taxon>
        <taxon>Alphaproteobacteria</taxon>
        <taxon>Hyphomicrobiales</taxon>
        <taxon>Stappiaceae</taxon>
        <taxon>Pseudovibrio</taxon>
    </lineage>
</organism>
<comment type="caution">
    <text evidence="4">The sequence shown here is derived from an EMBL/GenBank/DDBJ whole genome shotgun (WGS) entry which is preliminary data.</text>
</comment>
<accession>A0A1I4BTZ8</accession>
<dbReference type="Proteomes" id="UP000199598">
    <property type="component" value="Unassembled WGS sequence"/>
</dbReference>
<dbReference type="EMBL" id="FOSK01000008">
    <property type="protein sequence ID" value="SFK71506.1"/>
    <property type="molecule type" value="Genomic_DNA"/>
</dbReference>
<dbReference type="InterPro" id="IPR029132">
    <property type="entry name" value="CBAH/NAAA_C"/>
</dbReference>
<dbReference type="RefSeq" id="WP_093521176.1">
    <property type="nucleotide sequence ID" value="NZ_FOSK01000008.1"/>
</dbReference>
<evidence type="ECO:0000256" key="2">
    <source>
        <dbReference type="ARBA" id="ARBA00022801"/>
    </source>
</evidence>
<dbReference type="PANTHER" id="PTHR35527">
    <property type="entry name" value="CHOLOYLGLYCINE HYDROLASE"/>
    <property type="match status" value="1"/>
</dbReference>
<evidence type="ECO:0000259" key="3">
    <source>
        <dbReference type="Pfam" id="PF02275"/>
    </source>
</evidence>
<dbReference type="PROSITE" id="PS51257">
    <property type="entry name" value="PROKAR_LIPOPROTEIN"/>
    <property type="match status" value="1"/>
</dbReference>
<evidence type="ECO:0000313" key="4">
    <source>
        <dbReference type="EMBL" id="SFK71506.1"/>
    </source>
</evidence>
<feature type="domain" description="Choloylglycine hydrolase/NAAA C-terminal" evidence="3">
    <location>
        <begin position="32"/>
        <end position="360"/>
    </location>
</feature>
<gene>
    <name evidence="4" type="ORF">SAMN04488518_108120</name>
</gene>
<keyword evidence="2 4" id="KW-0378">Hydrolase</keyword>
<evidence type="ECO:0000313" key="5">
    <source>
        <dbReference type="Proteomes" id="UP000199598"/>
    </source>
</evidence>